<sequence length="33" mass="4000">MWKLQHLIANIDWYTRLQKWCAGKRGRDPDVTV</sequence>
<accession>A0A4S3J4V6</accession>
<dbReference type="EMBL" id="SOSA01000618">
    <property type="protein sequence ID" value="THC89692.1"/>
    <property type="molecule type" value="Genomic_DNA"/>
</dbReference>
<dbReference type="Proteomes" id="UP000308092">
    <property type="component" value="Unassembled WGS sequence"/>
</dbReference>
<evidence type="ECO:0000313" key="1">
    <source>
        <dbReference type="EMBL" id="THC89692.1"/>
    </source>
</evidence>
<proteinExistence type="predicted"/>
<keyword evidence="2" id="KW-1185">Reference proteome</keyword>
<dbReference type="VEuPathDB" id="FungiDB:EYZ11_010857"/>
<dbReference type="AlphaFoldDB" id="A0A4S3J4V6"/>
<organism evidence="1 2">
    <name type="scientific">Aspergillus tanneri</name>
    <dbReference type="NCBI Taxonomy" id="1220188"/>
    <lineage>
        <taxon>Eukaryota</taxon>
        <taxon>Fungi</taxon>
        <taxon>Dikarya</taxon>
        <taxon>Ascomycota</taxon>
        <taxon>Pezizomycotina</taxon>
        <taxon>Eurotiomycetes</taxon>
        <taxon>Eurotiomycetidae</taxon>
        <taxon>Eurotiales</taxon>
        <taxon>Aspergillaceae</taxon>
        <taxon>Aspergillus</taxon>
        <taxon>Aspergillus subgen. Circumdati</taxon>
    </lineage>
</organism>
<comment type="caution">
    <text evidence="1">The sequence shown here is derived from an EMBL/GenBank/DDBJ whole genome shotgun (WGS) entry which is preliminary data.</text>
</comment>
<reference evidence="1 2" key="1">
    <citation type="submission" date="2019-03" db="EMBL/GenBank/DDBJ databases">
        <title>The genome sequence of a newly discovered highly antifungal drug resistant Aspergillus species, Aspergillus tanneri NIH 1004.</title>
        <authorList>
            <person name="Mounaud S."/>
            <person name="Singh I."/>
            <person name="Joardar V."/>
            <person name="Pakala S."/>
            <person name="Pakala S."/>
            <person name="Venepally P."/>
            <person name="Hoover J."/>
            <person name="Nierman W."/>
            <person name="Chung J."/>
            <person name="Losada L."/>
        </authorList>
    </citation>
    <scope>NUCLEOTIDE SEQUENCE [LARGE SCALE GENOMIC DNA]</scope>
    <source>
        <strain evidence="1 2">NIH1004</strain>
    </source>
</reference>
<gene>
    <name evidence="1" type="ORF">EYZ11_010857</name>
</gene>
<protein>
    <submittedName>
        <fullName evidence="1">Uncharacterized protein</fullName>
    </submittedName>
</protein>
<evidence type="ECO:0000313" key="2">
    <source>
        <dbReference type="Proteomes" id="UP000308092"/>
    </source>
</evidence>
<name>A0A4S3J4V6_9EURO</name>